<keyword evidence="2" id="KW-1185">Reference proteome</keyword>
<dbReference type="AlphaFoldDB" id="A0A392U4Y7"/>
<protein>
    <submittedName>
        <fullName evidence="1">Uncharacterized protein</fullName>
    </submittedName>
</protein>
<reference evidence="1 2" key="1">
    <citation type="journal article" date="2018" name="Front. Plant Sci.">
        <title>Red Clover (Trifolium pratense) and Zigzag Clover (T. medium) - A Picture of Genomic Similarities and Differences.</title>
        <authorList>
            <person name="Dluhosova J."/>
            <person name="Istvanek J."/>
            <person name="Nedelnik J."/>
            <person name="Repkova J."/>
        </authorList>
    </citation>
    <scope>NUCLEOTIDE SEQUENCE [LARGE SCALE GENOMIC DNA]</scope>
    <source>
        <strain evidence="2">cv. 10/8</strain>
        <tissue evidence="1">Leaf</tissue>
    </source>
</reference>
<name>A0A392U4Y7_9FABA</name>
<accession>A0A392U4Y7</accession>
<evidence type="ECO:0000313" key="1">
    <source>
        <dbReference type="EMBL" id="MCI67817.1"/>
    </source>
</evidence>
<proteinExistence type="predicted"/>
<organism evidence="1 2">
    <name type="scientific">Trifolium medium</name>
    <dbReference type="NCBI Taxonomy" id="97028"/>
    <lineage>
        <taxon>Eukaryota</taxon>
        <taxon>Viridiplantae</taxon>
        <taxon>Streptophyta</taxon>
        <taxon>Embryophyta</taxon>
        <taxon>Tracheophyta</taxon>
        <taxon>Spermatophyta</taxon>
        <taxon>Magnoliopsida</taxon>
        <taxon>eudicotyledons</taxon>
        <taxon>Gunneridae</taxon>
        <taxon>Pentapetalae</taxon>
        <taxon>rosids</taxon>
        <taxon>fabids</taxon>
        <taxon>Fabales</taxon>
        <taxon>Fabaceae</taxon>
        <taxon>Papilionoideae</taxon>
        <taxon>50 kb inversion clade</taxon>
        <taxon>NPAAA clade</taxon>
        <taxon>Hologalegina</taxon>
        <taxon>IRL clade</taxon>
        <taxon>Trifolieae</taxon>
        <taxon>Trifolium</taxon>
    </lineage>
</organism>
<dbReference type="Proteomes" id="UP000265520">
    <property type="component" value="Unassembled WGS sequence"/>
</dbReference>
<feature type="non-terminal residue" evidence="1">
    <location>
        <position position="51"/>
    </location>
</feature>
<sequence length="51" mass="5547">MASLRSTWANFGKFLHSSASLPYACSLAPRLCLEGTYCLCLLRAAPDGLRL</sequence>
<evidence type="ECO:0000313" key="2">
    <source>
        <dbReference type="Proteomes" id="UP000265520"/>
    </source>
</evidence>
<comment type="caution">
    <text evidence="1">The sequence shown here is derived from an EMBL/GenBank/DDBJ whole genome shotgun (WGS) entry which is preliminary data.</text>
</comment>
<dbReference type="EMBL" id="LXQA010724241">
    <property type="protein sequence ID" value="MCI67817.1"/>
    <property type="molecule type" value="Genomic_DNA"/>
</dbReference>